<dbReference type="Proteomes" id="UP000005384">
    <property type="component" value="Unassembled WGS sequence"/>
</dbReference>
<evidence type="ECO:0000313" key="2">
    <source>
        <dbReference type="Proteomes" id="UP000005384"/>
    </source>
</evidence>
<sequence>MANQMPEMPVVADRKYKDRVFRAVFKEKKDLLELYNALRGSDYTNPEDLEINTLENAVYMKMKNDLSFLIKGEQKLYEHQSTINPNMPLRGLFYLTDLFRKMIGAEGRKLYGSGRIQISTPYYVVFYNGTKDQPDRQLMRLSDSYTVKGEEPPCLEMTALVLNVNLGHNQELMEKCRKLQEYAQFVAAVRRYREKDADLTTAINHAIDECIQNNILAEFLMKNRAEVMDMLWYEYDEEEHIASEKEISYAEGEAAGKAEGKAEERQLAILELLEDLGAISQELKDSIMYQHDLDVLRRWHKFAAKADTLKDFEAEIK</sequence>
<organism evidence="1 2">
    <name type="scientific">Hungatella hathewayi WAL-18680</name>
    <dbReference type="NCBI Taxonomy" id="742737"/>
    <lineage>
        <taxon>Bacteria</taxon>
        <taxon>Bacillati</taxon>
        <taxon>Bacillota</taxon>
        <taxon>Clostridia</taxon>
        <taxon>Lachnospirales</taxon>
        <taxon>Lachnospiraceae</taxon>
        <taxon>Hungatella</taxon>
    </lineage>
</organism>
<dbReference type="PATRIC" id="fig|742737.3.peg.1791"/>
<comment type="caution">
    <text evidence="1">The sequence shown here is derived from an EMBL/GenBank/DDBJ whole genome shotgun (WGS) entry which is preliminary data.</text>
</comment>
<gene>
    <name evidence="1" type="ORF">HMPREF9473_01765</name>
</gene>
<evidence type="ECO:0008006" key="3">
    <source>
        <dbReference type="Google" id="ProtNLM"/>
    </source>
</evidence>
<reference evidence="1 2" key="1">
    <citation type="submission" date="2011-08" db="EMBL/GenBank/DDBJ databases">
        <title>The Genome Sequence of Clostridium hathewayi WAL-18680.</title>
        <authorList>
            <consortium name="The Broad Institute Genome Sequencing Platform"/>
            <person name="Earl A."/>
            <person name="Ward D."/>
            <person name="Feldgarden M."/>
            <person name="Gevers D."/>
            <person name="Finegold S.M."/>
            <person name="Summanen P.H."/>
            <person name="Molitoris D.R."/>
            <person name="Song M."/>
            <person name="Daigneault M."/>
            <person name="Allen-Vercoe E."/>
            <person name="Young S.K."/>
            <person name="Zeng Q."/>
            <person name="Gargeya S."/>
            <person name="Fitzgerald M."/>
            <person name="Haas B."/>
            <person name="Abouelleil A."/>
            <person name="Alvarado L."/>
            <person name="Arachchi H.M."/>
            <person name="Berlin A."/>
            <person name="Brown A."/>
            <person name="Chapman S.B."/>
            <person name="Chen Z."/>
            <person name="Dunbar C."/>
            <person name="Freedman E."/>
            <person name="Gearin G."/>
            <person name="Gellesch M."/>
            <person name="Goldberg J."/>
            <person name="Griggs A."/>
            <person name="Gujja S."/>
            <person name="Heiman D."/>
            <person name="Howarth C."/>
            <person name="Larson L."/>
            <person name="Lui A."/>
            <person name="MacDonald P.J.P."/>
            <person name="Montmayeur A."/>
            <person name="Murphy C."/>
            <person name="Neiman D."/>
            <person name="Pearson M."/>
            <person name="Priest M."/>
            <person name="Roberts A."/>
            <person name="Saif S."/>
            <person name="Shea T."/>
            <person name="Shenoy N."/>
            <person name="Sisk P."/>
            <person name="Stolte C."/>
            <person name="Sykes S."/>
            <person name="Wortman J."/>
            <person name="Nusbaum C."/>
            <person name="Birren B."/>
        </authorList>
    </citation>
    <scope>NUCLEOTIDE SEQUENCE [LARGE SCALE GENOMIC DNA]</scope>
    <source>
        <strain evidence="1 2">WAL-18680</strain>
    </source>
</reference>
<dbReference type="RefSeq" id="WP_006779747.1">
    <property type="nucleotide sequence ID" value="NZ_CP040506.1"/>
</dbReference>
<dbReference type="HOGENOM" id="CLU_068216_0_0_9"/>
<protein>
    <recommendedName>
        <fullName evidence="3">Transposase (putative) YhgA-like domain-containing protein</fullName>
    </recommendedName>
</protein>
<dbReference type="EMBL" id="ADLN01000029">
    <property type="protein sequence ID" value="EHI60274.1"/>
    <property type="molecule type" value="Genomic_DNA"/>
</dbReference>
<name>G5IE38_9FIRM</name>
<proteinExistence type="predicted"/>
<dbReference type="OrthoDB" id="9798384at2"/>
<dbReference type="AlphaFoldDB" id="G5IE38"/>
<keyword evidence="2" id="KW-1185">Reference proteome</keyword>
<accession>G5IE38</accession>
<evidence type="ECO:0000313" key="1">
    <source>
        <dbReference type="EMBL" id="EHI60274.1"/>
    </source>
</evidence>